<dbReference type="InterPro" id="IPR008964">
    <property type="entry name" value="Invasin/intimin_cell_adhesion"/>
</dbReference>
<dbReference type="SUPFAM" id="SSF49373">
    <property type="entry name" value="Invasin/intimin cell-adhesion fragments"/>
    <property type="match status" value="2"/>
</dbReference>
<feature type="domain" description="Big-1" evidence="2">
    <location>
        <begin position="546"/>
        <end position="637"/>
    </location>
</feature>
<dbReference type="SMART" id="SM00634">
    <property type="entry name" value="BID_1"/>
    <property type="match status" value="2"/>
</dbReference>
<keyword evidence="4" id="KW-1185">Reference proteome</keyword>
<feature type="domain" description="Big-1" evidence="2">
    <location>
        <begin position="446"/>
        <end position="535"/>
    </location>
</feature>
<accession>A0A4R5DY24</accession>
<reference evidence="3 4" key="1">
    <citation type="submission" date="2019-03" db="EMBL/GenBank/DDBJ databases">
        <title>Dyadobacter AR-3-6 sp. nov., isolated from arctic soil.</title>
        <authorList>
            <person name="Chaudhary D.K."/>
        </authorList>
    </citation>
    <scope>NUCLEOTIDE SEQUENCE [LARGE SCALE GENOMIC DNA]</scope>
    <source>
        <strain evidence="3 4">AR-3-6</strain>
    </source>
</reference>
<evidence type="ECO:0000313" key="4">
    <source>
        <dbReference type="Proteomes" id="UP000294850"/>
    </source>
</evidence>
<comment type="similarity">
    <text evidence="1">Belongs to the intimin/invasin family.</text>
</comment>
<dbReference type="Gene3D" id="2.60.40.10">
    <property type="entry name" value="Immunoglobulins"/>
    <property type="match status" value="2"/>
</dbReference>
<dbReference type="Proteomes" id="UP000294850">
    <property type="component" value="Unassembled WGS sequence"/>
</dbReference>
<dbReference type="OrthoDB" id="981593at2"/>
<comment type="caution">
    <text evidence="3">The sequence shown here is derived from an EMBL/GenBank/DDBJ whole genome shotgun (WGS) entry which is preliminary data.</text>
</comment>
<protein>
    <recommendedName>
        <fullName evidence="2">Big-1 domain-containing protein</fullName>
    </recommendedName>
</protein>
<dbReference type="AlphaFoldDB" id="A0A4R5DY24"/>
<dbReference type="Pfam" id="PF02369">
    <property type="entry name" value="Big_1"/>
    <property type="match status" value="2"/>
</dbReference>
<evidence type="ECO:0000256" key="1">
    <source>
        <dbReference type="ARBA" id="ARBA00010116"/>
    </source>
</evidence>
<gene>
    <name evidence="3" type="ORF">E0F88_04100</name>
</gene>
<proteinExistence type="inferred from homology"/>
<organism evidence="3 4">
    <name type="scientific">Dyadobacter psychrotolerans</name>
    <dbReference type="NCBI Taxonomy" id="2541721"/>
    <lineage>
        <taxon>Bacteria</taxon>
        <taxon>Pseudomonadati</taxon>
        <taxon>Bacteroidota</taxon>
        <taxon>Cytophagia</taxon>
        <taxon>Cytophagales</taxon>
        <taxon>Spirosomataceae</taxon>
        <taxon>Dyadobacter</taxon>
    </lineage>
</organism>
<name>A0A4R5DY24_9BACT</name>
<dbReference type="InterPro" id="IPR003344">
    <property type="entry name" value="Big_1_dom"/>
</dbReference>
<evidence type="ECO:0000259" key="2">
    <source>
        <dbReference type="SMART" id="SM00634"/>
    </source>
</evidence>
<sequence length="806" mass="87137">MLFYVSPPTQHMKKILLLLSLQFLLIFVGCKNEIDVQLSGPLPEAGQVGGRIILPANTKLDTTGLEVLTAVGSVTPVNARYAIDTTGKTSTTLLMNKAGDVVLMGYNYPGQSENNISTESTALALLMNTLTLRSLSESGKLEVVRRIKADSNYKTLVNEISGSLSAGKAVTDTTNKKLISAISSLFNSSTNLRVSATTSYSKPVEIKTANTTILLQNSNVAHTYVAGLYKGGNPVGGKYVIGGRTIFATSLSEAAAGVFGDGYGIPSPVLITLEGDGKYQLRIRSGKPGTDDGSDESRMARARNVYGFMAKILNEIMPLGKDCGEAFAKGVPRLLSTIVDKKEAALNSAGSSAVFASIALDITGEALTNAEELLESCSGDLDMFTYLKGIGRTFTLIGYATKFMTGANITAHTNDLFQARSSIDTCFQVKGLKMYKCGEDLNYLIQIVSGNTQKGEFGKSLISSLVVKVTDKAGKVIEKADVTWTINTGEGSLSAEKSVTNAQGLAEVKWTLGTKAATQQVTASVNEDEEIKTVAFSATAIPGIPTKVEIVSGNNQAAAAGKALSNPLVIKVTDQYGHPVPKVEVDWQIKSGGGSFMYSNRLTGEEGTASANWILGQSGTQTVDVVVKNKDANYVAGAPLRFEAKIGDGTLAKLILGTWREVRSYGLEGNKPYENINDGRNQYYYIFNNDGTVVSKDFEEEKWYTRNYLYQIDENKKTLFTMDPTDPERDDDGGYFDDNIIILNEHKMLLFNEGIYEGVRYSSYFELERIAKIPNLRIVNSANQRVAPSANSEIRSKRSPLYQRGK</sequence>
<evidence type="ECO:0000313" key="3">
    <source>
        <dbReference type="EMBL" id="TDE17091.1"/>
    </source>
</evidence>
<dbReference type="EMBL" id="SMFL01000002">
    <property type="protein sequence ID" value="TDE17091.1"/>
    <property type="molecule type" value="Genomic_DNA"/>
</dbReference>
<dbReference type="InterPro" id="IPR013783">
    <property type="entry name" value="Ig-like_fold"/>
</dbReference>